<protein>
    <submittedName>
        <fullName evidence="1">Uncharacterized protein</fullName>
    </submittedName>
</protein>
<name>A0ABU2V152_9ACTN</name>
<evidence type="ECO:0000313" key="1">
    <source>
        <dbReference type="EMBL" id="MDT0479285.1"/>
    </source>
</evidence>
<keyword evidence="2" id="KW-1185">Reference proteome</keyword>
<proteinExistence type="predicted"/>
<sequence length="145" mass="15379">MAIATDVWLEHPGRTRLPKSPRHGQEVPDLLTGLGRVAATGAAGNIGSGVREALRRDAARLRDPAAVEWTLAGTDRVLHLGGAPGEAPLADLLQANVLGRHNVEAARRTGTERVVPAGSNRVTGFYPAAHLTGLLPDMPQIWHMP</sequence>
<accession>A0ABU2V152</accession>
<dbReference type="Gene3D" id="3.40.50.720">
    <property type="entry name" value="NAD(P)-binding Rossmann-like Domain"/>
    <property type="match status" value="1"/>
</dbReference>
<dbReference type="Proteomes" id="UP001183824">
    <property type="component" value="Unassembled WGS sequence"/>
</dbReference>
<comment type="caution">
    <text evidence="1">The sequence shown here is derived from an EMBL/GenBank/DDBJ whole genome shotgun (WGS) entry which is preliminary data.</text>
</comment>
<dbReference type="EMBL" id="JAVREZ010000001">
    <property type="protein sequence ID" value="MDT0479285.1"/>
    <property type="molecule type" value="Genomic_DNA"/>
</dbReference>
<dbReference type="InterPro" id="IPR036291">
    <property type="entry name" value="NAD(P)-bd_dom_sf"/>
</dbReference>
<gene>
    <name evidence="1" type="ORF">RNB18_03630</name>
</gene>
<dbReference type="RefSeq" id="WP_311712664.1">
    <property type="nucleotide sequence ID" value="NZ_JAVREZ010000001.1"/>
</dbReference>
<organism evidence="1 2">
    <name type="scientific">Streptomyces doebereineriae</name>
    <dbReference type="NCBI Taxonomy" id="3075528"/>
    <lineage>
        <taxon>Bacteria</taxon>
        <taxon>Bacillati</taxon>
        <taxon>Actinomycetota</taxon>
        <taxon>Actinomycetes</taxon>
        <taxon>Kitasatosporales</taxon>
        <taxon>Streptomycetaceae</taxon>
        <taxon>Streptomyces</taxon>
    </lineage>
</organism>
<dbReference type="SUPFAM" id="SSF51735">
    <property type="entry name" value="NAD(P)-binding Rossmann-fold domains"/>
    <property type="match status" value="1"/>
</dbReference>
<reference evidence="2" key="1">
    <citation type="submission" date="2023-07" db="EMBL/GenBank/DDBJ databases">
        <title>30 novel species of actinomycetes from the DSMZ collection.</title>
        <authorList>
            <person name="Nouioui I."/>
        </authorList>
    </citation>
    <scope>NUCLEOTIDE SEQUENCE [LARGE SCALE GENOMIC DNA]</scope>
    <source>
        <strain evidence="2">DSM 41640</strain>
    </source>
</reference>
<evidence type="ECO:0000313" key="2">
    <source>
        <dbReference type="Proteomes" id="UP001183824"/>
    </source>
</evidence>